<dbReference type="SMART" id="SM00906">
    <property type="entry name" value="Fungal_trans"/>
    <property type="match status" value="1"/>
</dbReference>
<evidence type="ECO:0000256" key="1">
    <source>
        <dbReference type="ARBA" id="ARBA00022833"/>
    </source>
</evidence>
<accession>A0A0B2WXA7</accession>
<evidence type="ECO:0000256" key="2">
    <source>
        <dbReference type="ARBA" id="ARBA00023015"/>
    </source>
</evidence>
<evidence type="ECO:0000313" key="9">
    <source>
        <dbReference type="Proteomes" id="UP000030816"/>
    </source>
</evidence>
<reference evidence="8 9" key="1">
    <citation type="journal article" date="2014" name="Proc. Natl. Acad. Sci. U.S.A.">
        <title>Trajectory and genomic determinants of fungal-pathogen speciation and host adaptation.</title>
        <authorList>
            <person name="Hu X."/>
            <person name="Xiao G."/>
            <person name="Zheng P."/>
            <person name="Shang Y."/>
            <person name="Su Y."/>
            <person name="Zhang X."/>
            <person name="Liu X."/>
            <person name="Zhan S."/>
            <person name="St Leger R.J."/>
            <person name="Wang C."/>
        </authorList>
    </citation>
    <scope>NUCLEOTIDE SEQUENCE [LARGE SCALE GENOMIC DNA]</scope>
    <source>
        <strain evidence="8 9">ARSEF 1941</strain>
    </source>
</reference>
<dbReference type="CDD" id="cd12148">
    <property type="entry name" value="fungal_TF_MHR"/>
    <property type="match status" value="1"/>
</dbReference>
<proteinExistence type="predicted"/>
<feature type="region of interest" description="Disordered" evidence="6">
    <location>
        <begin position="1"/>
        <end position="59"/>
    </location>
</feature>
<sequence>MEDVPNDADTGEPALQKTILRPLQHKMPDVKLQEDQLADDPQQRHTWPQGEGLEPDSGNLADLVSGEAIRAAQINHRSRVCFVGTEPSNFNYLVRQTSSQTGRDGIFHFSNRQYHLKYTSHDIERVPREALERPAKPVIDKLVRAYFVHVNRGWPIVDEENFLNQLEGGDAGNPLSLPLLNAVLLVGAHVLSFQEDFEQMRLLQSLLFRRTKALMDCRYEQDRQVYVQVALLLTWYSDGLEEVVANAWHWIGTAARTATGLGMHRDTTTARLLDVHRRSWIRLWWVLFQFDTLISLSNLDDCGVPDLEYAHFQDIREPEADFVIHQTRLCVIISRTLRQRWALRASSEQRTRATNWADQALASFTMALPPSLQLPLANAGTWRAILHLTYNNFVLLLHRPPPKHRGEHQPSQPAGNSDICAEASMGLVSLLEGLHCTRRLYALSLFDVQAVFTAIVAANNELHSSNPLVVAKASQKLKSMSAILAELARNWGFARGLLRIFDSKGELTLHRATKQSVADPAQRSHECSDRCDCNGASFGGMTGGQDSASSCSTTARNGLPFVGQAASSVITPSDTAYDSPGSLVGEDRVRLGNPLDDFVFPGAFELEEFLLGENADFMHF</sequence>
<dbReference type="GO" id="GO:0003677">
    <property type="term" value="F:DNA binding"/>
    <property type="evidence" value="ECO:0007669"/>
    <property type="project" value="UniProtKB-KW"/>
</dbReference>
<gene>
    <name evidence="8" type="ORF">MAM_04520</name>
</gene>
<dbReference type="GeneID" id="63738975"/>
<dbReference type="InterPro" id="IPR007219">
    <property type="entry name" value="XnlR_reg_dom"/>
</dbReference>
<evidence type="ECO:0000256" key="5">
    <source>
        <dbReference type="ARBA" id="ARBA00023242"/>
    </source>
</evidence>
<dbReference type="STRING" id="1081103.A0A0B2WXA7"/>
<dbReference type="GO" id="GO:0008270">
    <property type="term" value="F:zinc ion binding"/>
    <property type="evidence" value="ECO:0007669"/>
    <property type="project" value="InterPro"/>
</dbReference>
<dbReference type="AlphaFoldDB" id="A0A0B2WXA7"/>
<evidence type="ECO:0000256" key="3">
    <source>
        <dbReference type="ARBA" id="ARBA00023125"/>
    </source>
</evidence>
<dbReference type="OrthoDB" id="4236860at2759"/>
<dbReference type="InterPro" id="IPR052073">
    <property type="entry name" value="Amide_Lactam_Regulators"/>
</dbReference>
<dbReference type="Proteomes" id="UP000030816">
    <property type="component" value="Unassembled WGS sequence"/>
</dbReference>
<name>A0A0B2WXA7_METAS</name>
<dbReference type="PANTHER" id="PTHR47171:SF4">
    <property type="entry name" value="ACETAMIDASE REGULATORY PROTEIN"/>
    <property type="match status" value="1"/>
</dbReference>
<comment type="caution">
    <text evidence="8">The sequence shown here is derived from an EMBL/GenBank/DDBJ whole genome shotgun (WGS) entry which is preliminary data.</text>
</comment>
<keyword evidence="4" id="KW-0804">Transcription</keyword>
<evidence type="ECO:0000256" key="6">
    <source>
        <dbReference type="SAM" id="MobiDB-lite"/>
    </source>
</evidence>
<dbReference type="PANTHER" id="PTHR47171">
    <property type="entry name" value="FARA-RELATED"/>
    <property type="match status" value="1"/>
</dbReference>
<evidence type="ECO:0000259" key="7">
    <source>
        <dbReference type="SMART" id="SM00906"/>
    </source>
</evidence>
<feature type="compositionally biased region" description="Acidic residues" evidence="6">
    <location>
        <begin position="1"/>
        <end position="10"/>
    </location>
</feature>
<protein>
    <submittedName>
        <fullName evidence="8">Acetamidase regulatory protein</fullName>
    </submittedName>
</protein>
<dbReference type="EMBL" id="AZHE01000010">
    <property type="protein sequence ID" value="KHN97505.1"/>
    <property type="molecule type" value="Genomic_DNA"/>
</dbReference>
<keyword evidence="5" id="KW-0539">Nucleus</keyword>
<keyword evidence="2" id="KW-0805">Transcription regulation</keyword>
<keyword evidence="3" id="KW-0238">DNA-binding</keyword>
<dbReference type="GO" id="GO:0006351">
    <property type="term" value="P:DNA-templated transcription"/>
    <property type="evidence" value="ECO:0007669"/>
    <property type="project" value="InterPro"/>
</dbReference>
<feature type="domain" description="Xylanolytic transcriptional activator regulatory" evidence="7">
    <location>
        <begin position="247"/>
        <end position="321"/>
    </location>
</feature>
<keyword evidence="1" id="KW-0862">Zinc</keyword>
<dbReference type="HOGENOM" id="CLU_006329_4_2_1"/>
<dbReference type="RefSeq" id="XP_040678571.1">
    <property type="nucleotide sequence ID" value="XM_040823318.1"/>
</dbReference>
<evidence type="ECO:0000313" key="8">
    <source>
        <dbReference type="EMBL" id="KHN97505.1"/>
    </source>
</evidence>
<evidence type="ECO:0000256" key="4">
    <source>
        <dbReference type="ARBA" id="ARBA00023163"/>
    </source>
</evidence>
<keyword evidence="9" id="KW-1185">Reference proteome</keyword>
<organism evidence="8 9">
    <name type="scientific">Metarhizium album (strain ARSEF 1941)</name>
    <dbReference type="NCBI Taxonomy" id="1081103"/>
    <lineage>
        <taxon>Eukaryota</taxon>
        <taxon>Fungi</taxon>
        <taxon>Dikarya</taxon>
        <taxon>Ascomycota</taxon>
        <taxon>Pezizomycotina</taxon>
        <taxon>Sordariomycetes</taxon>
        <taxon>Hypocreomycetidae</taxon>
        <taxon>Hypocreales</taxon>
        <taxon>Clavicipitaceae</taxon>
        <taxon>Metarhizium</taxon>
    </lineage>
</organism>
<dbReference type="Pfam" id="PF04082">
    <property type="entry name" value="Fungal_trans"/>
    <property type="match status" value="1"/>
</dbReference>